<sequence length="585" mass="64507">MLELRYYQRDSLDALYEYWRNGGGNGLIVLPTGAGKALVIAKLIEELLADYPDMRILNVTHSANLVEQNFKEFIGLLPFAPAGIYSAGLKRRDARAQVLFCGIQSVWNKVELLGNIDLVIVDEAHAISRNGNTQYGKFFNDVRKHNPDSRTCGTTATDYRMDSGRLTDDLDDDAPLADNDNVDVTEGAQDAEILPVRFKLFDDVVYEIGIGELIEKGYLTRLTSTKTTSKIDLKGVGTRGGEYNPGQVSAAAEMIIEAAVAEDMAISADRRAGLFFSASKENAKHVADAIHRHGRTCAVLTSDNAHQTKEIFEGFKSGKYWAISSVSMITTGTNFPFVDFISLILSTKSPGKLVQILGRGTRNCDGKDDCLIADHGRNLAYHGPIDQISPRAPNKGDGEQPKKVCPQEETDIEGKTGCGEQIPISRMTCHCCGYIFPPSDEVKITAQAADVPVLSVAPPEPRTVTSRSFYYHEGKADKPPSVKVSYMVGMTAISEWLCPQHQGFPKSKADRYWLAHGGARPSPKTVMEWIERQAELRDTVEITVKPRQKYWDVVGHVVGAANNNRQAAANDDEDWRVLMDDDVPF</sequence>
<dbReference type="GO" id="GO:0005524">
    <property type="term" value="F:ATP binding"/>
    <property type="evidence" value="ECO:0007669"/>
    <property type="project" value="InterPro"/>
</dbReference>
<feature type="domain" description="Helicase ATP-binding" evidence="2">
    <location>
        <begin position="17"/>
        <end position="157"/>
    </location>
</feature>
<proteinExistence type="predicted"/>
<dbReference type="InterPro" id="IPR014001">
    <property type="entry name" value="Helicase_ATP-bd"/>
</dbReference>
<dbReference type="PANTHER" id="PTHR47396:SF1">
    <property type="entry name" value="ATP-DEPENDENT HELICASE IRC3-RELATED"/>
    <property type="match status" value="1"/>
</dbReference>
<dbReference type="PANTHER" id="PTHR47396">
    <property type="entry name" value="TYPE I RESTRICTION ENZYME ECOKI R PROTEIN"/>
    <property type="match status" value="1"/>
</dbReference>
<dbReference type="InterPro" id="IPR001650">
    <property type="entry name" value="Helicase_C-like"/>
</dbReference>
<gene>
    <name evidence="3" type="ORF">RU07_02285</name>
</gene>
<dbReference type="AlphaFoldDB" id="A0A0D0JGE4"/>
<feature type="region of interest" description="Disordered" evidence="1">
    <location>
        <begin position="382"/>
        <end position="407"/>
    </location>
</feature>
<protein>
    <recommendedName>
        <fullName evidence="2">Helicase ATP-binding domain-containing protein</fullName>
    </recommendedName>
</protein>
<dbReference type="InterPro" id="IPR006935">
    <property type="entry name" value="Helicase/UvrB_N"/>
</dbReference>
<dbReference type="SMART" id="SM00487">
    <property type="entry name" value="DEXDc"/>
    <property type="match status" value="1"/>
</dbReference>
<dbReference type="EMBL" id="JXQV01000003">
    <property type="protein sequence ID" value="KIQ05047.1"/>
    <property type="molecule type" value="Genomic_DNA"/>
</dbReference>
<evidence type="ECO:0000313" key="4">
    <source>
        <dbReference type="Proteomes" id="UP000035017"/>
    </source>
</evidence>
<dbReference type="InterPro" id="IPR050742">
    <property type="entry name" value="Helicase_Restrict-Modif_Enz"/>
</dbReference>
<organism evidence="3 4">
    <name type="scientific">Agrobacterium tumefaciens</name>
    <dbReference type="NCBI Taxonomy" id="358"/>
    <lineage>
        <taxon>Bacteria</taxon>
        <taxon>Pseudomonadati</taxon>
        <taxon>Pseudomonadota</taxon>
        <taxon>Alphaproteobacteria</taxon>
        <taxon>Hyphomicrobiales</taxon>
        <taxon>Rhizobiaceae</taxon>
        <taxon>Rhizobium/Agrobacterium group</taxon>
        <taxon>Agrobacterium</taxon>
        <taxon>Agrobacterium tumefaciens complex</taxon>
    </lineage>
</organism>
<dbReference type="GO" id="GO:0003677">
    <property type="term" value="F:DNA binding"/>
    <property type="evidence" value="ECO:0007669"/>
    <property type="project" value="InterPro"/>
</dbReference>
<evidence type="ECO:0000313" key="3">
    <source>
        <dbReference type="EMBL" id="KIQ05047.1"/>
    </source>
</evidence>
<dbReference type="Gene3D" id="3.40.50.300">
    <property type="entry name" value="P-loop containing nucleotide triphosphate hydrolases"/>
    <property type="match status" value="2"/>
</dbReference>
<dbReference type="GO" id="GO:0005829">
    <property type="term" value="C:cytosol"/>
    <property type="evidence" value="ECO:0007669"/>
    <property type="project" value="TreeGrafter"/>
</dbReference>
<evidence type="ECO:0000259" key="2">
    <source>
        <dbReference type="PROSITE" id="PS51192"/>
    </source>
</evidence>
<dbReference type="GO" id="GO:0016787">
    <property type="term" value="F:hydrolase activity"/>
    <property type="evidence" value="ECO:0007669"/>
    <property type="project" value="InterPro"/>
</dbReference>
<dbReference type="Proteomes" id="UP000035017">
    <property type="component" value="Unassembled WGS sequence"/>
</dbReference>
<evidence type="ECO:0000256" key="1">
    <source>
        <dbReference type="SAM" id="MobiDB-lite"/>
    </source>
</evidence>
<dbReference type="Pfam" id="PF00271">
    <property type="entry name" value="Helicase_C"/>
    <property type="match status" value="1"/>
</dbReference>
<dbReference type="Pfam" id="PF04851">
    <property type="entry name" value="ResIII"/>
    <property type="match status" value="1"/>
</dbReference>
<dbReference type="PROSITE" id="PS51192">
    <property type="entry name" value="HELICASE_ATP_BIND_1"/>
    <property type="match status" value="1"/>
</dbReference>
<dbReference type="OrthoDB" id="5194627at2"/>
<dbReference type="InterPro" id="IPR027417">
    <property type="entry name" value="P-loop_NTPase"/>
</dbReference>
<feature type="compositionally biased region" description="Basic and acidic residues" evidence="1">
    <location>
        <begin position="394"/>
        <end position="406"/>
    </location>
</feature>
<dbReference type="SUPFAM" id="SSF52540">
    <property type="entry name" value="P-loop containing nucleoside triphosphate hydrolases"/>
    <property type="match status" value="1"/>
</dbReference>
<name>A0A0D0JGE4_AGRTU</name>
<comment type="caution">
    <text evidence="3">The sequence shown here is derived from an EMBL/GenBank/DDBJ whole genome shotgun (WGS) entry which is preliminary data.</text>
</comment>
<accession>A0A0D0JGE4</accession>
<reference evidence="3 4" key="1">
    <citation type="submission" date="2014-12" db="EMBL/GenBank/DDBJ databases">
        <title>16Stimator: statistical estimation of ribosomal gene copy numbers from draft genome assemblies.</title>
        <authorList>
            <person name="Perisin M.A."/>
            <person name="Vetter M."/>
            <person name="Gilbert J.A."/>
            <person name="Bergelson J."/>
        </authorList>
    </citation>
    <scope>NUCLEOTIDE SEQUENCE [LARGE SCALE GENOMIC DNA]</scope>
    <source>
        <strain evidence="3 4">MEJ076</strain>
    </source>
</reference>